<dbReference type="AlphaFoldDB" id="A0A6G6GKE3"/>
<feature type="domain" description="DUF4369" evidence="2">
    <location>
        <begin position="25"/>
        <end position="123"/>
    </location>
</feature>
<feature type="signal peptide" evidence="1">
    <location>
        <begin position="1"/>
        <end position="21"/>
    </location>
</feature>
<evidence type="ECO:0000259" key="2">
    <source>
        <dbReference type="Pfam" id="PF14289"/>
    </source>
</evidence>
<evidence type="ECO:0000313" key="3">
    <source>
        <dbReference type="EMBL" id="QIE59029.1"/>
    </source>
</evidence>
<accession>A0A6G6GKE3</accession>
<keyword evidence="1" id="KW-0732">Signal</keyword>
<keyword evidence="4" id="KW-1185">Reference proteome</keyword>
<organism evidence="3 4">
    <name type="scientific">Rasiella rasia</name>
    <dbReference type="NCBI Taxonomy" id="2744027"/>
    <lineage>
        <taxon>Bacteria</taxon>
        <taxon>Pseudomonadati</taxon>
        <taxon>Bacteroidota</taxon>
        <taxon>Flavobacteriia</taxon>
        <taxon>Flavobacteriales</taxon>
        <taxon>Flavobacteriaceae</taxon>
        <taxon>Rasiella</taxon>
    </lineage>
</organism>
<protein>
    <submittedName>
        <fullName evidence="3">DUF4369 domain-containing protein</fullName>
    </submittedName>
</protein>
<proteinExistence type="predicted"/>
<dbReference type="Proteomes" id="UP000505306">
    <property type="component" value="Chromosome"/>
</dbReference>
<dbReference type="KEGG" id="mgel:G5B37_05460"/>
<dbReference type="PROSITE" id="PS51257">
    <property type="entry name" value="PROKAR_LIPOPROTEIN"/>
    <property type="match status" value="1"/>
</dbReference>
<reference evidence="3 4" key="1">
    <citation type="submission" date="2020-02" db="EMBL/GenBank/DDBJ databases">
        <title>Complete genome sequence of Flavobacteriaceae bacterium.</title>
        <authorList>
            <person name="Kim S.-J."/>
            <person name="Kim Y.-S."/>
            <person name="Kim K.-H."/>
        </authorList>
    </citation>
    <scope>NUCLEOTIDE SEQUENCE [LARGE SCALE GENOMIC DNA]</scope>
    <source>
        <strain evidence="3 4">RR4-40</strain>
    </source>
</reference>
<sequence length="233" mass="26370">MKFNFLTICIALLALTSCAPKNEMKLTGTVDGLKKGTLILQKIEDSVLVSMDSVAMTGDENFEFSVAVPSPQLLFLYLRLKNGDLLDERIPFFAEEGELTITTTLEEFGAEYNVTGSQNHEKFEEYKDLMQRFANKNLDIVSLKLKALAEKNDSVFNVLQKQEESVLRSRYLASVNYALSQKDYEISPYIMVNEIQGITQKYLDTVYSTLPQNIKNSKYGMDLESLIKQQAAN</sequence>
<dbReference type="RefSeq" id="WP_164679059.1">
    <property type="nucleotide sequence ID" value="NZ_CP049057.1"/>
</dbReference>
<name>A0A6G6GKE3_9FLAO</name>
<dbReference type="Pfam" id="PF14289">
    <property type="entry name" value="DUF4369"/>
    <property type="match status" value="1"/>
</dbReference>
<gene>
    <name evidence="3" type="ORF">G5B37_05460</name>
</gene>
<feature type="chain" id="PRO_5026019005" evidence="1">
    <location>
        <begin position="22"/>
        <end position="233"/>
    </location>
</feature>
<dbReference type="InterPro" id="IPR025380">
    <property type="entry name" value="DUF4369"/>
</dbReference>
<evidence type="ECO:0000256" key="1">
    <source>
        <dbReference type="SAM" id="SignalP"/>
    </source>
</evidence>
<dbReference type="EMBL" id="CP049057">
    <property type="protein sequence ID" value="QIE59029.1"/>
    <property type="molecule type" value="Genomic_DNA"/>
</dbReference>
<evidence type="ECO:0000313" key="4">
    <source>
        <dbReference type="Proteomes" id="UP000505306"/>
    </source>
</evidence>